<dbReference type="Proteomes" id="UP000092444">
    <property type="component" value="Unassembled WGS sequence"/>
</dbReference>
<feature type="compositionally biased region" description="Low complexity" evidence="2">
    <location>
        <begin position="420"/>
        <end position="446"/>
    </location>
</feature>
<evidence type="ECO:0000256" key="1">
    <source>
        <dbReference type="SAM" id="Coils"/>
    </source>
</evidence>
<accession>A0A1B0G443</accession>
<protein>
    <submittedName>
        <fullName evidence="4">Uncharacterized protein</fullName>
    </submittedName>
</protein>
<keyword evidence="3" id="KW-0812">Transmembrane</keyword>
<dbReference type="AlphaFoldDB" id="A0A1B0G443"/>
<keyword evidence="5" id="KW-1185">Reference proteome</keyword>
<feature type="region of interest" description="Disordered" evidence="2">
    <location>
        <begin position="420"/>
        <end position="476"/>
    </location>
</feature>
<dbReference type="EMBL" id="CCAG010006632">
    <property type="status" value="NOT_ANNOTATED_CDS"/>
    <property type="molecule type" value="Genomic_DNA"/>
</dbReference>
<keyword evidence="3" id="KW-0472">Membrane</keyword>
<feature type="compositionally biased region" description="Low complexity" evidence="2">
    <location>
        <begin position="347"/>
        <end position="362"/>
    </location>
</feature>
<feature type="coiled-coil region" evidence="1">
    <location>
        <begin position="480"/>
        <end position="507"/>
    </location>
</feature>
<dbReference type="EnsemblMetazoa" id="GMOY008091-RA">
    <property type="protein sequence ID" value="GMOY008091-PA"/>
    <property type="gene ID" value="GMOY008091"/>
</dbReference>
<reference evidence="4" key="1">
    <citation type="submission" date="2020-05" db="UniProtKB">
        <authorList>
            <consortium name="EnsemblMetazoa"/>
        </authorList>
    </citation>
    <scope>IDENTIFICATION</scope>
    <source>
        <strain evidence="4">Yale</strain>
    </source>
</reference>
<keyword evidence="1" id="KW-0175">Coiled coil</keyword>
<feature type="compositionally biased region" description="Polar residues" evidence="2">
    <location>
        <begin position="331"/>
        <end position="341"/>
    </location>
</feature>
<evidence type="ECO:0000256" key="2">
    <source>
        <dbReference type="SAM" id="MobiDB-lite"/>
    </source>
</evidence>
<evidence type="ECO:0000313" key="5">
    <source>
        <dbReference type="Proteomes" id="UP000092444"/>
    </source>
</evidence>
<dbReference type="VEuPathDB" id="VectorBase:GMOY008091"/>
<dbReference type="PhylomeDB" id="A0A1B0G443"/>
<proteinExistence type="predicted"/>
<feature type="region of interest" description="Disordered" evidence="2">
    <location>
        <begin position="118"/>
        <end position="150"/>
    </location>
</feature>
<name>A0A1B0G443_GLOMM</name>
<evidence type="ECO:0000256" key="3">
    <source>
        <dbReference type="SAM" id="Phobius"/>
    </source>
</evidence>
<feature type="transmembrane region" description="Helical" evidence="3">
    <location>
        <begin position="568"/>
        <end position="588"/>
    </location>
</feature>
<organism evidence="4 5">
    <name type="scientific">Glossina morsitans morsitans</name>
    <name type="common">Savannah tsetse fly</name>
    <dbReference type="NCBI Taxonomy" id="37546"/>
    <lineage>
        <taxon>Eukaryota</taxon>
        <taxon>Metazoa</taxon>
        <taxon>Ecdysozoa</taxon>
        <taxon>Arthropoda</taxon>
        <taxon>Hexapoda</taxon>
        <taxon>Insecta</taxon>
        <taxon>Pterygota</taxon>
        <taxon>Neoptera</taxon>
        <taxon>Endopterygota</taxon>
        <taxon>Diptera</taxon>
        <taxon>Brachycera</taxon>
        <taxon>Muscomorpha</taxon>
        <taxon>Hippoboscoidea</taxon>
        <taxon>Glossinidae</taxon>
        <taxon>Glossina</taxon>
    </lineage>
</organism>
<dbReference type="STRING" id="37546.A0A1B0G443"/>
<evidence type="ECO:0000313" key="4">
    <source>
        <dbReference type="EnsemblMetazoa" id="GMOY008091-PA"/>
    </source>
</evidence>
<feature type="region of interest" description="Disordered" evidence="2">
    <location>
        <begin position="314"/>
        <end position="379"/>
    </location>
</feature>
<keyword evidence="3" id="KW-1133">Transmembrane helix</keyword>
<sequence>MCVKRDNEIRTVPNCSNKIHTVPDSKQQITHTVLLLQQYTRYGTNQKLMGLLIVSARSYSPWAASRGGETPSPGSVVAIATAKTSSGKMNNLDHVKNFYPENYKLDLSETMKAALSKGGSNSASAGVPGSGVNMLAPSGSGGSHSSEMNTGNSGLSGAGYVTEKLYMLLQLYLQNKGWNPSAELLQCFADLKDNAMLPSAAYLQVLASRLTLDAQGRLILRENGKIVLPYEHFANAVMLKHMSGPHGLHLSVDATVRAVMESYTIGRENFGMEKEFIIEVVQSCPNAPCRYYKNHIGISPLPFIDQQFPGVNPSEFLQHLPHLPPPPPPTHSSHIGSGQTVSGAGSGPNSAGSNSSTTSSSAGGSGEVDLSAKSHNSHAKHFDPTTMAVAAAAANLQMQGLMQSQAAAVAAAAVAAGQNSAAQPSPGTSLGLPTSNNNNTLNPGNNHHAAHHQLPPPTQSPTIHSSRHDISSSTSVHSVEQMVQKSVETLRSNLESLESNKDLLALHNGAWTSSGHDSNSNNLPVGQDKIIRIFSELMRNMSRIKTYIRPSMCKPYGKQSESLQKSKFYIFITHAVLSVCLLILNFYYMTFAFIKALVDTIQIIQTLRSCLPAPHIPVTSWKSESEGSSSNIGGGVVIGGTSVSSVVCNSMLPGNANTLIGSLPSNRIENLSN</sequence>